<dbReference type="InterPro" id="IPR013986">
    <property type="entry name" value="DExx_box_DNA_helicase_dom_sf"/>
</dbReference>
<dbReference type="CDD" id="cd17932">
    <property type="entry name" value="DEXQc_UvrD"/>
    <property type="match status" value="1"/>
</dbReference>
<evidence type="ECO:0000256" key="10">
    <source>
        <dbReference type="ARBA" id="ARBA00048988"/>
    </source>
</evidence>
<dbReference type="Gene3D" id="3.40.50.300">
    <property type="entry name" value="P-loop containing nucleotide triphosphate hydrolases"/>
    <property type="match status" value="2"/>
</dbReference>
<dbReference type="Proteomes" id="UP001174909">
    <property type="component" value="Unassembled WGS sequence"/>
</dbReference>
<proteinExistence type="inferred from homology"/>
<keyword evidence="6" id="KW-0238">DNA-binding</keyword>
<dbReference type="GO" id="GO:0043138">
    <property type="term" value="F:3'-5' DNA helicase activity"/>
    <property type="evidence" value="ECO:0007669"/>
    <property type="project" value="UniProtKB-EC"/>
</dbReference>
<comment type="catalytic activity">
    <reaction evidence="8">
        <text>Couples ATP hydrolysis with the unwinding of duplex DNA by translocating in the 3'-5' direction.</text>
        <dbReference type="EC" id="5.6.2.4"/>
    </reaction>
</comment>
<protein>
    <recommendedName>
        <fullName evidence="9">DNA 3'-5' helicase</fullName>
        <ecNumber evidence="9">5.6.2.4</ecNumber>
    </recommendedName>
</protein>
<evidence type="ECO:0000259" key="13">
    <source>
        <dbReference type="PROSITE" id="PS51217"/>
    </source>
</evidence>
<dbReference type="Pfam" id="PF21196">
    <property type="entry name" value="PcrA_UvrD_tudor"/>
    <property type="match status" value="1"/>
</dbReference>
<sequence>MSTHTIDLLTGLNNAQSEAVLCTEGPLLIVAGPGSGKTRVVTHRIAHLARECHVSPYRIAAVTFTNKAAREMRDRIATLQVPDSDSVFAGTFHAFCARMLRRFGEGVGLDSNYTIYDSDDQFGLIKQAMQMADVDEKLNHPRAMQGIISGAKSVLMDSVGLAKQAQFEDELSKEMAARVYHYYEELLGRSNAVDFDDLLMRAVQLLQENADVKEEYQRRYHYLMVDEFQDTNIAQYRLARLLTGPDQNICVVGDPDQSIYSWRNADIRNILSFQNDYPDARVITLEQNYRSTRNILDTASSLIANNGMRVPKELTTENAAGADVVIHEAYTQEEEADFVGKEILELARRDRIKPGSCAVMYRINSQSRSVEEACLRLGIKYRIIGGVQFYRRREIRDLMAYLCVLHNPQDDVNLARAINTPARGIGDKTIQDLRSWSLSKRLSVFEAITAVSQAKSAGLPCPAPLAARAYTAVARFGDLLGRFSDLKAKLPMSDLIDLLVKEAGLEAHIRKTDTNPEERMENIQEFISLAAEYESDSPEDDLSAFLERASLVADVDNYEESEDTLTLITLHQAKGLEFPVVFIVGLEEGLLPHSRSMDSNAELEEERRLCYVGITRAMERLYLVRAFQRRMWGNTSATLPSRFLEEIPENLIRYARSPGAVTVPSTSSRTGYDRSLTTWESTAVDQEPKDPVYVPEVGHTVKHDKFGSGLVVSCEEWGSDYQVEVCFDGGELRRLLLSYARLEKVEFY</sequence>
<dbReference type="AlphaFoldDB" id="A0AA35SJ43"/>
<comment type="catalytic activity">
    <reaction evidence="10">
        <text>ATP + H2O = ADP + phosphate + H(+)</text>
        <dbReference type="Rhea" id="RHEA:13065"/>
        <dbReference type="ChEBI" id="CHEBI:15377"/>
        <dbReference type="ChEBI" id="CHEBI:15378"/>
        <dbReference type="ChEBI" id="CHEBI:30616"/>
        <dbReference type="ChEBI" id="CHEBI:43474"/>
        <dbReference type="ChEBI" id="CHEBI:456216"/>
        <dbReference type="EC" id="5.6.2.4"/>
    </reaction>
</comment>
<accession>A0AA35SJ43</accession>
<evidence type="ECO:0000256" key="2">
    <source>
        <dbReference type="ARBA" id="ARBA00022741"/>
    </source>
</evidence>
<dbReference type="SUPFAM" id="SSF52540">
    <property type="entry name" value="P-loop containing nucleoside triphosphate hydrolases"/>
    <property type="match status" value="1"/>
</dbReference>
<evidence type="ECO:0000256" key="7">
    <source>
        <dbReference type="ARBA" id="ARBA00023235"/>
    </source>
</evidence>
<feature type="binding site" evidence="11">
    <location>
        <begin position="31"/>
        <end position="38"/>
    </location>
    <ligand>
        <name>ATP</name>
        <dbReference type="ChEBI" id="CHEBI:30616"/>
    </ligand>
</feature>
<evidence type="ECO:0000256" key="5">
    <source>
        <dbReference type="ARBA" id="ARBA00022840"/>
    </source>
</evidence>
<comment type="caution">
    <text evidence="14">The sequence shown here is derived from an EMBL/GenBank/DDBJ whole genome shotgun (WGS) entry which is preliminary data.</text>
</comment>
<dbReference type="PROSITE" id="PS51198">
    <property type="entry name" value="UVRD_HELICASE_ATP_BIND"/>
    <property type="match status" value="1"/>
</dbReference>
<dbReference type="EMBL" id="CASHTH010002505">
    <property type="protein sequence ID" value="CAI8030898.1"/>
    <property type="molecule type" value="Genomic_DNA"/>
</dbReference>
<organism evidence="14 15">
    <name type="scientific">Geodia barretti</name>
    <name type="common">Barrett's horny sponge</name>
    <dbReference type="NCBI Taxonomy" id="519541"/>
    <lineage>
        <taxon>Eukaryota</taxon>
        <taxon>Metazoa</taxon>
        <taxon>Porifera</taxon>
        <taxon>Demospongiae</taxon>
        <taxon>Heteroscleromorpha</taxon>
        <taxon>Tetractinellida</taxon>
        <taxon>Astrophorina</taxon>
        <taxon>Geodiidae</taxon>
        <taxon>Geodia</taxon>
    </lineage>
</organism>
<feature type="domain" description="UvrD-like helicase C-terminal" evidence="13">
    <location>
        <begin position="293"/>
        <end position="575"/>
    </location>
</feature>
<keyword evidence="5 11" id="KW-0067">ATP-binding</keyword>
<evidence type="ECO:0000256" key="1">
    <source>
        <dbReference type="ARBA" id="ARBA00009922"/>
    </source>
</evidence>
<evidence type="ECO:0000259" key="12">
    <source>
        <dbReference type="PROSITE" id="PS51198"/>
    </source>
</evidence>
<keyword evidence="4 11" id="KW-0347">Helicase</keyword>
<dbReference type="GO" id="GO:0005829">
    <property type="term" value="C:cytosol"/>
    <property type="evidence" value="ECO:0007669"/>
    <property type="project" value="TreeGrafter"/>
</dbReference>
<dbReference type="InterPro" id="IPR014017">
    <property type="entry name" value="DNA_helicase_UvrD-like_C"/>
</dbReference>
<dbReference type="Gene3D" id="1.10.486.10">
    <property type="entry name" value="PCRA, domain 4"/>
    <property type="match status" value="1"/>
</dbReference>
<dbReference type="GO" id="GO:0000725">
    <property type="term" value="P:recombinational repair"/>
    <property type="evidence" value="ECO:0007669"/>
    <property type="project" value="TreeGrafter"/>
</dbReference>
<dbReference type="CDD" id="cd18807">
    <property type="entry name" value="SF1_C_UvrD"/>
    <property type="match status" value="1"/>
</dbReference>
<evidence type="ECO:0000313" key="15">
    <source>
        <dbReference type="Proteomes" id="UP001174909"/>
    </source>
</evidence>
<dbReference type="PROSITE" id="PS51217">
    <property type="entry name" value="UVRD_HELICASE_CTER"/>
    <property type="match status" value="1"/>
</dbReference>
<feature type="domain" description="UvrD-like helicase ATP-binding" evidence="12">
    <location>
        <begin position="10"/>
        <end position="292"/>
    </location>
</feature>
<dbReference type="InterPro" id="IPR014016">
    <property type="entry name" value="UvrD-like_ATP-bd"/>
</dbReference>
<dbReference type="EC" id="5.6.2.4" evidence="9"/>
<dbReference type="InterPro" id="IPR000212">
    <property type="entry name" value="DNA_helicase_UvrD/REP"/>
</dbReference>
<comment type="similarity">
    <text evidence="1">Belongs to the helicase family. UvrD subfamily.</text>
</comment>
<evidence type="ECO:0000256" key="3">
    <source>
        <dbReference type="ARBA" id="ARBA00022801"/>
    </source>
</evidence>
<evidence type="ECO:0000313" key="14">
    <source>
        <dbReference type="EMBL" id="CAI8030898.1"/>
    </source>
</evidence>
<dbReference type="GO" id="GO:0016787">
    <property type="term" value="F:hydrolase activity"/>
    <property type="evidence" value="ECO:0007669"/>
    <property type="project" value="UniProtKB-UniRule"/>
</dbReference>
<evidence type="ECO:0000256" key="9">
    <source>
        <dbReference type="ARBA" id="ARBA00034808"/>
    </source>
</evidence>
<keyword evidence="15" id="KW-1185">Reference proteome</keyword>
<name>A0AA35SJ43_GEOBA</name>
<keyword evidence="3 11" id="KW-0378">Hydrolase</keyword>
<evidence type="ECO:0000256" key="4">
    <source>
        <dbReference type="ARBA" id="ARBA00022806"/>
    </source>
</evidence>
<gene>
    <name evidence="14" type="ORF">GBAR_LOCUS17533</name>
</gene>
<keyword evidence="7" id="KW-0413">Isomerase</keyword>
<dbReference type="Pfam" id="PF13361">
    <property type="entry name" value="UvrD_C"/>
    <property type="match status" value="2"/>
</dbReference>
<dbReference type="GO" id="GO:0003677">
    <property type="term" value="F:DNA binding"/>
    <property type="evidence" value="ECO:0007669"/>
    <property type="project" value="UniProtKB-KW"/>
</dbReference>
<dbReference type="GO" id="GO:0005524">
    <property type="term" value="F:ATP binding"/>
    <property type="evidence" value="ECO:0007669"/>
    <property type="project" value="UniProtKB-UniRule"/>
</dbReference>
<dbReference type="GO" id="GO:0033202">
    <property type="term" value="C:DNA helicase complex"/>
    <property type="evidence" value="ECO:0007669"/>
    <property type="project" value="TreeGrafter"/>
</dbReference>
<evidence type="ECO:0000256" key="6">
    <source>
        <dbReference type="ARBA" id="ARBA00023125"/>
    </source>
</evidence>
<keyword evidence="2 11" id="KW-0547">Nucleotide-binding</keyword>
<evidence type="ECO:0000256" key="8">
    <source>
        <dbReference type="ARBA" id="ARBA00034617"/>
    </source>
</evidence>
<dbReference type="FunFam" id="1.10.486.10:FF:000003">
    <property type="entry name" value="ATP-dependent DNA helicase"/>
    <property type="match status" value="1"/>
</dbReference>
<evidence type="ECO:0000256" key="11">
    <source>
        <dbReference type="PROSITE-ProRule" id="PRU00560"/>
    </source>
</evidence>
<dbReference type="Gene3D" id="1.10.10.160">
    <property type="match status" value="1"/>
</dbReference>
<reference evidence="14" key="1">
    <citation type="submission" date="2023-03" db="EMBL/GenBank/DDBJ databases">
        <authorList>
            <person name="Steffen K."/>
            <person name="Cardenas P."/>
        </authorList>
    </citation>
    <scope>NUCLEOTIDE SEQUENCE</scope>
</reference>
<dbReference type="PANTHER" id="PTHR11070:SF2">
    <property type="entry name" value="ATP-DEPENDENT DNA HELICASE SRS2"/>
    <property type="match status" value="1"/>
</dbReference>
<dbReference type="InterPro" id="IPR027417">
    <property type="entry name" value="P-loop_NTPase"/>
</dbReference>
<dbReference type="PANTHER" id="PTHR11070">
    <property type="entry name" value="UVRD / RECB / PCRA DNA HELICASE FAMILY MEMBER"/>
    <property type="match status" value="1"/>
</dbReference>
<dbReference type="Pfam" id="PF00580">
    <property type="entry name" value="UvrD-helicase"/>
    <property type="match status" value="1"/>
</dbReference>